<name>A0A1C4W6Q6_9ACTN</name>
<dbReference type="PANTHER" id="PTHR38733:SF1">
    <property type="entry name" value="TYPE IV METHYL-DIRECTED RESTRICTION ENZYME ECOKMCRBC"/>
    <property type="match status" value="1"/>
</dbReference>
<organism evidence="1 2">
    <name type="scientific">Micromonospora chaiyaphumensis</name>
    <dbReference type="NCBI Taxonomy" id="307119"/>
    <lineage>
        <taxon>Bacteria</taxon>
        <taxon>Bacillati</taxon>
        <taxon>Actinomycetota</taxon>
        <taxon>Actinomycetes</taxon>
        <taxon>Micromonosporales</taxon>
        <taxon>Micromonosporaceae</taxon>
        <taxon>Micromonospora</taxon>
    </lineage>
</organism>
<evidence type="ECO:0000313" key="2">
    <source>
        <dbReference type="Proteomes" id="UP000199629"/>
    </source>
</evidence>
<accession>A0A1C4W6Q6</accession>
<sequence length="405" mass="43785">MNTSATPGSIVLTEVGSKAVVLALDDHQVAALRAAGLVTVSPVVGGQWKIKAGRKVGAIRVGNLEIEVTPKVGLANMLFFLGYATNPGFRPEDVAGVPTAGLWPALATSLIRYTRRALASGPLHGYVTVDDALPLVRGRIRFGDHAAARPGVPLPVEVRYDDHSNDIPENRLLRTAVQRMLAVPRLRDADQTDLTELDARLAGVRVLPQGAPLPVWRPSRLNARYAPALRLSELILRHCSADPGAGRYAIAAFVVNMEKVFEAFIGVALREALSSYGGHTETPGKWPLDVGHAVRIEPDVLHIIDGQPVAVFDAKYKIEPGAGKPTNADVYQMLAYCTALNLRSGWILYAQGTEPPTTWPIRNTNTTIGYRPLNLRQPPEQLLKDVNILAHLAMHEAAAPLHHPA</sequence>
<reference evidence="2" key="1">
    <citation type="submission" date="2016-06" db="EMBL/GenBank/DDBJ databases">
        <authorList>
            <person name="Varghese N."/>
            <person name="Submissions Spin"/>
        </authorList>
    </citation>
    <scope>NUCLEOTIDE SEQUENCE [LARGE SCALE GENOMIC DNA]</scope>
    <source>
        <strain evidence="2">DSM 45246</strain>
    </source>
</reference>
<evidence type="ECO:0000313" key="1">
    <source>
        <dbReference type="EMBL" id="SCE91902.1"/>
    </source>
</evidence>
<protein>
    <submittedName>
        <fullName evidence="1">5-methylcytosine-specific restriction enzyme subunit McrC</fullName>
    </submittedName>
</protein>
<dbReference type="RefSeq" id="WP_244167646.1">
    <property type="nucleotide sequence ID" value="NZ_FMCS01000003.1"/>
</dbReference>
<dbReference type="InterPro" id="IPR019292">
    <property type="entry name" value="McrC"/>
</dbReference>
<keyword evidence="2" id="KW-1185">Reference proteome</keyword>
<dbReference type="Proteomes" id="UP000199629">
    <property type="component" value="Unassembled WGS sequence"/>
</dbReference>
<dbReference type="AlphaFoldDB" id="A0A1C4W6Q6"/>
<dbReference type="Pfam" id="PF10117">
    <property type="entry name" value="McrBC"/>
    <property type="match status" value="1"/>
</dbReference>
<gene>
    <name evidence="1" type="ORF">GA0070214_103274</name>
</gene>
<dbReference type="EMBL" id="FMCS01000003">
    <property type="protein sequence ID" value="SCE91902.1"/>
    <property type="molecule type" value="Genomic_DNA"/>
</dbReference>
<dbReference type="PANTHER" id="PTHR38733">
    <property type="entry name" value="PROTEIN MCRC"/>
    <property type="match status" value="1"/>
</dbReference>
<proteinExistence type="predicted"/>